<dbReference type="STRING" id="474950.SAMN05421771_0461"/>
<protein>
    <submittedName>
        <fullName evidence="1">Uncharacterized protein</fullName>
    </submittedName>
</protein>
<proteinExistence type="predicted"/>
<dbReference type="Proteomes" id="UP000199024">
    <property type="component" value="Unassembled WGS sequence"/>
</dbReference>
<evidence type="ECO:0000313" key="2">
    <source>
        <dbReference type="Proteomes" id="UP000199024"/>
    </source>
</evidence>
<sequence length="88" mass="9951">MGREILSDQHYFEISGRFRDAVLARIERLERDAHEDSLLIADLLSPAHQRRQAQLVAAQIEEAVRLRACLCGTSVTVQSIHKVLTRGD</sequence>
<organism evidence="1 2">
    <name type="scientific">Granulicella pectinivorans</name>
    <dbReference type="NCBI Taxonomy" id="474950"/>
    <lineage>
        <taxon>Bacteria</taxon>
        <taxon>Pseudomonadati</taxon>
        <taxon>Acidobacteriota</taxon>
        <taxon>Terriglobia</taxon>
        <taxon>Terriglobales</taxon>
        <taxon>Acidobacteriaceae</taxon>
        <taxon>Granulicella</taxon>
    </lineage>
</organism>
<name>A0A1I6L9S2_9BACT</name>
<dbReference type="RefSeq" id="WP_141223780.1">
    <property type="nucleotide sequence ID" value="NZ_FOZL01000001.1"/>
</dbReference>
<dbReference type="EMBL" id="FOZL01000001">
    <property type="protein sequence ID" value="SFS00216.1"/>
    <property type="molecule type" value="Genomic_DNA"/>
</dbReference>
<keyword evidence="2" id="KW-1185">Reference proteome</keyword>
<gene>
    <name evidence="1" type="ORF">SAMN05421771_0461</name>
</gene>
<reference evidence="1 2" key="1">
    <citation type="submission" date="2016-10" db="EMBL/GenBank/DDBJ databases">
        <authorList>
            <person name="de Groot N.N."/>
        </authorList>
    </citation>
    <scope>NUCLEOTIDE SEQUENCE [LARGE SCALE GENOMIC DNA]</scope>
    <source>
        <strain evidence="1 2">DSM 21001</strain>
    </source>
</reference>
<evidence type="ECO:0000313" key="1">
    <source>
        <dbReference type="EMBL" id="SFS00216.1"/>
    </source>
</evidence>
<dbReference type="AlphaFoldDB" id="A0A1I6L9S2"/>
<accession>A0A1I6L9S2</accession>
<dbReference type="OrthoDB" id="123115at2"/>